<protein>
    <recommendedName>
        <fullName evidence="2">TIR domain-containing protein</fullName>
    </recommendedName>
</protein>
<dbReference type="RefSeq" id="WP_039588932.1">
    <property type="nucleotide sequence ID" value="NZ_JQGJ02000004.1"/>
</dbReference>
<dbReference type="SUPFAM" id="SSF52200">
    <property type="entry name" value="Toll/Interleukin receptor TIR domain"/>
    <property type="match status" value="1"/>
</dbReference>
<dbReference type="PROSITE" id="PS50104">
    <property type="entry name" value="TIR"/>
    <property type="match status" value="1"/>
</dbReference>
<accession>A0A0B1Z9G6</accession>
<sequence length="322" mass="35915">MPSVFFSYCHADEALRDQLEKQLSMLKRQGVIDTWHDRRIGAGQEIDAAIDNQINSDEIILLLVSPDFIASDYCYNIEMARAMERHAAKDAIVIPVILRACDWHHAPFGKLLATPEDGKPVTLWPDRDVAFLQVAQAVRKAAERCRQAMPSPASQPEHVESVIPQPPTHSAPAGPRSSNLRVAKSFTHRDKDQFLLDTFEYIARYFENSLQELQARNPGYEGVYRRIDANRFSAVIYKDGQDVARGTVFTGGQMGAGIYYSQGDSFAGNSYNESLSVNADDQALYLKTLGMSHYAGHDQKLSQEGAAEALWGIVITPLQRGR</sequence>
<dbReference type="OrthoDB" id="1426235at2"/>
<name>A0A0B1Z9G6_9PSED</name>
<gene>
    <name evidence="3" type="ORF">JZ00_03550</name>
</gene>
<dbReference type="SMART" id="SM00255">
    <property type="entry name" value="TIR"/>
    <property type="match status" value="1"/>
</dbReference>
<evidence type="ECO:0000313" key="3">
    <source>
        <dbReference type="EMBL" id="KHK65866.1"/>
    </source>
</evidence>
<evidence type="ECO:0000313" key="4">
    <source>
        <dbReference type="Proteomes" id="UP000030949"/>
    </source>
</evidence>
<dbReference type="AlphaFoldDB" id="A0A0B1Z9G6"/>
<dbReference type="GO" id="GO:0007165">
    <property type="term" value="P:signal transduction"/>
    <property type="evidence" value="ECO:0007669"/>
    <property type="project" value="InterPro"/>
</dbReference>
<evidence type="ECO:0000259" key="2">
    <source>
        <dbReference type="PROSITE" id="PS50104"/>
    </source>
</evidence>
<dbReference type="InterPro" id="IPR000157">
    <property type="entry name" value="TIR_dom"/>
</dbReference>
<dbReference type="InterPro" id="IPR035897">
    <property type="entry name" value="Toll_tir_struct_dom_sf"/>
</dbReference>
<dbReference type="Pfam" id="PF13676">
    <property type="entry name" value="TIR_2"/>
    <property type="match status" value="1"/>
</dbReference>
<proteinExistence type="predicted"/>
<evidence type="ECO:0000256" key="1">
    <source>
        <dbReference type="SAM" id="MobiDB-lite"/>
    </source>
</evidence>
<comment type="caution">
    <text evidence="3">The sequence shown here is derived from an EMBL/GenBank/DDBJ whole genome shotgun (WGS) entry which is preliminary data.</text>
</comment>
<organism evidence="3 4">
    <name type="scientific">Pseudomonas frederiksbergensis</name>
    <dbReference type="NCBI Taxonomy" id="104087"/>
    <lineage>
        <taxon>Bacteria</taxon>
        <taxon>Pseudomonadati</taxon>
        <taxon>Pseudomonadota</taxon>
        <taxon>Gammaproteobacteria</taxon>
        <taxon>Pseudomonadales</taxon>
        <taxon>Pseudomonadaceae</taxon>
        <taxon>Pseudomonas</taxon>
    </lineage>
</organism>
<dbReference type="EMBL" id="JQGJ01000002">
    <property type="protein sequence ID" value="KHK65866.1"/>
    <property type="molecule type" value="Genomic_DNA"/>
</dbReference>
<feature type="domain" description="TIR" evidence="2">
    <location>
        <begin position="1"/>
        <end position="142"/>
    </location>
</feature>
<reference evidence="4" key="1">
    <citation type="submission" date="2015-03" db="EMBL/GenBank/DDBJ databases">
        <title>Pseudomonas frederiksbergensis hydrocarbon degrader.</title>
        <authorList>
            <person name="Brown L.M."/>
            <person name="Ruiz O.N."/>
            <person name="Mueller S."/>
            <person name="Gunasekera T.S."/>
        </authorList>
    </citation>
    <scope>NUCLEOTIDE SEQUENCE [LARGE SCALE GENOMIC DNA]</scope>
    <source>
        <strain evidence="4">SI8</strain>
    </source>
</reference>
<feature type="region of interest" description="Disordered" evidence="1">
    <location>
        <begin position="147"/>
        <end position="178"/>
    </location>
</feature>
<dbReference type="Proteomes" id="UP000030949">
    <property type="component" value="Unassembled WGS sequence"/>
</dbReference>
<dbReference type="Gene3D" id="3.40.50.10140">
    <property type="entry name" value="Toll/interleukin-1 receptor homology (TIR) domain"/>
    <property type="match status" value="1"/>
</dbReference>